<dbReference type="AlphaFoldDB" id="G4ZKH7"/>
<proteinExistence type="predicted"/>
<name>G4ZKH7_PHYSP</name>
<dbReference type="SMR" id="G4ZKH7"/>
<dbReference type="InterPro" id="IPR029057">
    <property type="entry name" value="PRTase-like"/>
</dbReference>
<gene>
    <name evidence="2" type="ORF">PHYSODRAFT_302324</name>
</gene>
<dbReference type="EMBL" id="JH159155">
    <property type="protein sequence ID" value="EGZ15919.1"/>
    <property type="molecule type" value="Genomic_DNA"/>
</dbReference>
<feature type="compositionally biased region" description="Low complexity" evidence="1">
    <location>
        <begin position="1"/>
        <end position="24"/>
    </location>
</feature>
<feature type="region of interest" description="Disordered" evidence="1">
    <location>
        <begin position="1"/>
        <end position="95"/>
    </location>
</feature>
<organism evidence="2 3">
    <name type="scientific">Phytophthora sojae (strain P6497)</name>
    <name type="common">Soybean stem and root rot agent</name>
    <name type="synonym">Phytophthora megasperma f. sp. glycines</name>
    <dbReference type="NCBI Taxonomy" id="1094619"/>
    <lineage>
        <taxon>Eukaryota</taxon>
        <taxon>Sar</taxon>
        <taxon>Stramenopiles</taxon>
        <taxon>Oomycota</taxon>
        <taxon>Peronosporomycetes</taxon>
        <taxon>Peronosporales</taxon>
        <taxon>Peronosporaceae</taxon>
        <taxon>Phytophthora</taxon>
    </lineage>
</organism>
<reference evidence="2 3" key="1">
    <citation type="journal article" date="2006" name="Science">
        <title>Phytophthora genome sequences uncover evolutionary origins and mechanisms of pathogenesis.</title>
        <authorList>
            <person name="Tyler B.M."/>
            <person name="Tripathy S."/>
            <person name="Zhang X."/>
            <person name="Dehal P."/>
            <person name="Jiang R.H."/>
            <person name="Aerts A."/>
            <person name="Arredondo F.D."/>
            <person name="Baxter L."/>
            <person name="Bensasson D."/>
            <person name="Beynon J.L."/>
            <person name="Chapman J."/>
            <person name="Damasceno C.M."/>
            <person name="Dorrance A.E."/>
            <person name="Dou D."/>
            <person name="Dickerman A.W."/>
            <person name="Dubchak I.L."/>
            <person name="Garbelotto M."/>
            <person name="Gijzen M."/>
            <person name="Gordon S.G."/>
            <person name="Govers F."/>
            <person name="Grunwald N.J."/>
            <person name="Huang W."/>
            <person name="Ivors K.L."/>
            <person name="Jones R.W."/>
            <person name="Kamoun S."/>
            <person name="Krampis K."/>
            <person name="Lamour K.H."/>
            <person name="Lee M.K."/>
            <person name="McDonald W.H."/>
            <person name="Medina M."/>
            <person name="Meijer H.J."/>
            <person name="Nordberg E.K."/>
            <person name="Maclean D.J."/>
            <person name="Ospina-Giraldo M.D."/>
            <person name="Morris P.F."/>
            <person name="Phuntumart V."/>
            <person name="Putnam N.H."/>
            <person name="Rash S."/>
            <person name="Rose J.K."/>
            <person name="Sakihama Y."/>
            <person name="Salamov A.A."/>
            <person name="Savidor A."/>
            <person name="Scheuring C.F."/>
            <person name="Smith B.M."/>
            <person name="Sobral B.W."/>
            <person name="Terry A."/>
            <person name="Torto-Alalibo T.A."/>
            <person name="Win J."/>
            <person name="Xu Z."/>
            <person name="Zhang H."/>
            <person name="Grigoriev I.V."/>
            <person name="Rokhsar D.S."/>
            <person name="Boore J.L."/>
        </authorList>
    </citation>
    <scope>NUCLEOTIDE SEQUENCE [LARGE SCALE GENOMIC DNA]</scope>
    <source>
        <strain evidence="2 3">P6497</strain>
    </source>
</reference>
<evidence type="ECO:0000256" key="1">
    <source>
        <dbReference type="SAM" id="MobiDB-lite"/>
    </source>
</evidence>
<dbReference type="Proteomes" id="UP000002640">
    <property type="component" value="Unassembled WGS sequence"/>
</dbReference>
<keyword evidence="3" id="KW-1185">Reference proteome</keyword>
<dbReference type="RefSeq" id="XP_009529668.1">
    <property type="nucleotide sequence ID" value="XM_009531373.1"/>
</dbReference>
<evidence type="ECO:0000313" key="3">
    <source>
        <dbReference type="Proteomes" id="UP000002640"/>
    </source>
</evidence>
<dbReference type="Gene3D" id="3.40.50.2020">
    <property type="match status" value="1"/>
</dbReference>
<evidence type="ECO:0000313" key="2">
    <source>
        <dbReference type="EMBL" id="EGZ15919.1"/>
    </source>
</evidence>
<dbReference type="STRING" id="1094619.G4ZKH7"/>
<protein>
    <submittedName>
        <fullName evidence="2">Uncharacterized protein</fullName>
    </submittedName>
</protein>
<dbReference type="GeneID" id="20642134"/>
<dbReference type="KEGG" id="psoj:PHYSODRAFT_302324"/>
<accession>G4ZKH7</accession>
<sequence>MNLRSQRTPTTSSTTQASVVVSARRPTAKSRRLSNASESLYEVRMGSPVDYSADNDSREDESIVYQTTVPSQDPAGNYHLQQQDEARKPPQHQYPWGSVEESQCLRVHEVSANLIPCRNLVAALRDESIGPAAFQQRATRLLRVLAKESFAQLPVEEKVVMNRRGDVCHVKKMM</sequence>
<dbReference type="InParanoid" id="G4ZKH7"/>